<keyword evidence="3" id="KW-1185">Reference proteome</keyword>
<comment type="caution">
    <text evidence="2">The sequence shown here is derived from an EMBL/GenBank/DDBJ whole genome shotgun (WGS) entry which is preliminary data.</text>
</comment>
<dbReference type="Pfam" id="PF00326">
    <property type="entry name" value="Peptidase_S9"/>
    <property type="match status" value="1"/>
</dbReference>
<dbReference type="Gene3D" id="2.120.10.30">
    <property type="entry name" value="TolB, C-terminal domain"/>
    <property type="match status" value="1"/>
</dbReference>
<dbReference type="GO" id="GO:0006508">
    <property type="term" value="P:proteolysis"/>
    <property type="evidence" value="ECO:0007669"/>
    <property type="project" value="InterPro"/>
</dbReference>
<dbReference type="SUPFAM" id="SSF82171">
    <property type="entry name" value="DPP6 N-terminal domain-like"/>
    <property type="match status" value="1"/>
</dbReference>
<feature type="domain" description="Peptidase S9 prolyl oligopeptidase catalytic" evidence="1">
    <location>
        <begin position="445"/>
        <end position="651"/>
    </location>
</feature>
<dbReference type="GeneID" id="89978328"/>
<sequence>MSTPQQVAAYGTWESPIQPEDFAAAGSVVLDQIYVNRENGKIYINEIRPDENGRGVIVEYHNGESREVLPKQFNALSQVHEYGGASFVVDQLTGHLVFTDWDTKGVFKLDPQSGSVVPIVHADPKIYYADFDIHPVANHYIVAIKEDHHPATISEIENTLVVIDSSTKELQVLARGADFYSFPRFSPDGTKLAWIQWNHPNMPWDSTQLWVAEFDSGSLRSSKPVAGFHANASITQPTWSPDDKLYFVSDESDYWQLYRCQNEIVQRVHLDGLDTAEFGFPDWFLGGSSYAFLSPVKLVACYNKDNRWAIIQVDTDTLKWRDLGSPIVQIGINALKAVNDTTFAVIGSTPCLPDVATLVDIKQPGLGTILRKSSSSSLPDDYISSPQNVTFPRVHGPGGGNAFGLFLPPRNPRYRGPEGTLPPLIVAMHGGPTFQTGSGFYLRDHALTTRGYAILQVNYVGSTGYGRPYRGLLAAQWGVSDLADAVSGVEYLSKQGMIDKTRVGLTGHSAGGYATMQGLAINPSVWTCGVAESGISDMALLLKETHKFESQYLGPLCFSPGLTEQEQDAILKERSPLTHASNITSPILILSGADDAIVPPNQAYLLAKLIGAAGTDVNIKVYDGEGHIFVQGSTLSDIEARRYAWFRKYLAQAG</sequence>
<accession>A0AAV9MTT4</accession>
<dbReference type="InterPro" id="IPR011042">
    <property type="entry name" value="6-blade_b-propeller_TolB-like"/>
</dbReference>
<dbReference type="PANTHER" id="PTHR43056">
    <property type="entry name" value="PEPTIDASE S9 PROLYL OLIGOPEPTIDASE"/>
    <property type="match status" value="1"/>
</dbReference>
<dbReference type="InterPro" id="IPR011659">
    <property type="entry name" value="WD40"/>
</dbReference>
<dbReference type="Gene3D" id="3.40.50.1820">
    <property type="entry name" value="alpha/beta hydrolase"/>
    <property type="match status" value="1"/>
</dbReference>
<dbReference type="InterPro" id="IPR001375">
    <property type="entry name" value="Peptidase_S9_cat"/>
</dbReference>
<gene>
    <name evidence="2" type="ORF">LTR84_010170</name>
</gene>
<dbReference type="Pfam" id="PF07676">
    <property type="entry name" value="PD40"/>
    <property type="match status" value="2"/>
</dbReference>
<dbReference type="AlphaFoldDB" id="A0AAV9MTT4"/>
<dbReference type="RefSeq" id="XP_064700661.1">
    <property type="nucleotide sequence ID" value="XM_064853707.1"/>
</dbReference>
<dbReference type="GO" id="GO:0008236">
    <property type="term" value="F:serine-type peptidase activity"/>
    <property type="evidence" value="ECO:0007669"/>
    <property type="project" value="InterPro"/>
</dbReference>
<proteinExistence type="predicted"/>
<organism evidence="2 3">
    <name type="scientific">Exophiala bonariae</name>
    <dbReference type="NCBI Taxonomy" id="1690606"/>
    <lineage>
        <taxon>Eukaryota</taxon>
        <taxon>Fungi</taxon>
        <taxon>Dikarya</taxon>
        <taxon>Ascomycota</taxon>
        <taxon>Pezizomycotina</taxon>
        <taxon>Eurotiomycetes</taxon>
        <taxon>Chaetothyriomycetidae</taxon>
        <taxon>Chaetothyriales</taxon>
        <taxon>Herpotrichiellaceae</taxon>
        <taxon>Exophiala</taxon>
    </lineage>
</organism>
<dbReference type="InterPro" id="IPR050585">
    <property type="entry name" value="Xaa-Pro_dipeptidyl-ppase/CocE"/>
</dbReference>
<name>A0AAV9MTT4_9EURO</name>
<dbReference type="SUPFAM" id="SSF53474">
    <property type="entry name" value="alpha/beta-Hydrolases"/>
    <property type="match status" value="1"/>
</dbReference>
<dbReference type="EMBL" id="JAVRRD010000040">
    <property type="protein sequence ID" value="KAK5045022.1"/>
    <property type="molecule type" value="Genomic_DNA"/>
</dbReference>
<evidence type="ECO:0000259" key="1">
    <source>
        <dbReference type="Pfam" id="PF00326"/>
    </source>
</evidence>
<dbReference type="PANTHER" id="PTHR43056:SF5">
    <property type="entry name" value="PEPTIDASE S9 PROLYL OLIGOPEPTIDASE CATALYTIC DOMAIN-CONTAINING PROTEIN"/>
    <property type="match status" value="1"/>
</dbReference>
<dbReference type="Proteomes" id="UP001358417">
    <property type="component" value="Unassembled WGS sequence"/>
</dbReference>
<protein>
    <recommendedName>
        <fullName evidence="1">Peptidase S9 prolyl oligopeptidase catalytic domain-containing protein</fullName>
    </recommendedName>
</protein>
<evidence type="ECO:0000313" key="2">
    <source>
        <dbReference type="EMBL" id="KAK5045022.1"/>
    </source>
</evidence>
<reference evidence="2 3" key="1">
    <citation type="submission" date="2023-08" db="EMBL/GenBank/DDBJ databases">
        <title>Black Yeasts Isolated from many extreme environments.</title>
        <authorList>
            <person name="Coleine C."/>
            <person name="Stajich J.E."/>
            <person name="Selbmann L."/>
        </authorList>
    </citation>
    <scope>NUCLEOTIDE SEQUENCE [LARGE SCALE GENOMIC DNA]</scope>
    <source>
        <strain evidence="2 3">CCFEE 5792</strain>
    </source>
</reference>
<evidence type="ECO:0000313" key="3">
    <source>
        <dbReference type="Proteomes" id="UP001358417"/>
    </source>
</evidence>
<dbReference type="InterPro" id="IPR029058">
    <property type="entry name" value="AB_hydrolase_fold"/>
</dbReference>